<evidence type="ECO:0000256" key="3">
    <source>
        <dbReference type="ARBA" id="ARBA00010973"/>
    </source>
</evidence>
<proteinExistence type="inferred from homology"/>
<dbReference type="Proteomes" id="UP000201613">
    <property type="component" value="Unassembled WGS sequence"/>
</dbReference>
<dbReference type="CDD" id="cd10918">
    <property type="entry name" value="CE4_NodB_like_5s_6s"/>
    <property type="match status" value="1"/>
</dbReference>
<protein>
    <recommendedName>
        <fullName evidence="4">Chitooligosaccharide deacetylase</fullName>
    </recommendedName>
    <alternativeName>
        <fullName evidence="6">Nodulation protein B</fullName>
    </alternativeName>
</protein>
<comment type="subcellular location">
    <subcellularLocation>
        <location evidence="2">Secreted</location>
    </subcellularLocation>
</comment>
<evidence type="ECO:0000256" key="6">
    <source>
        <dbReference type="ARBA" id="ARBA00032976"/>
    </source>
</evidence>
<dbReference type="GO" id="GO:0005975">
    <property type="term" value="P:carbohydrate metabolic process"/>
    <property type="evidence" value="ECO:0007669"/>
    <property type="project" value="InterPro"/>
</dbReference>
<dbReference type="GO" id="GO:0005576">
    <property type="term" value="C:extracellular region"/>
    <property type="evidence" value="ECO:0007669"/>
    <property type="project" value="UniProtKB-SubCell"/>
</dbReference>
<dbReference type="PROSITE" id="PS51677">
    <property type="entry name" value="NODB"/>
    <property type="match status" value="1"/>
</dbReference>
<evidence type="ECO:0000313" key="9">
    <source>
        <dbReference type="Proteomes" id="UP000201613"/>
    </source>
</evidence>
<keyword evidence="9" id="KW-1185">Reference proteome</keyword>
<dbReference type="SUPFAM" id="SSF88713">
    <property type="entry name" value="Glycoside hydrolase/deacetylase"/>
    <property type="match status" value="1"/>
</dbReference>
<gene>
    <name evidence="8" type="ORF">LOM8899_03461</name>
</gene>
<dbReference type="Pfam" id="PF01522">
    <property type="entry name" value="Polysacc_deac_1"/>
    <property type="match status" value="1"/>
</dbReference>
<dbReference type="PANTHER" id="PTHR34216:SF3">
    <property type="entry name" value="POLY-BETA-1,6-N-ACETYL-D-GLUCOSAMINE N-DEACETYLASE"/>
    <property type="match status" value="1"/>
</dbReference>
<dbReference type="InterPro" id="IPR051398">
    <property type="entry name" value="Polysacch_Deacetylase"/>
</dbReference>
<feature type="domain" description="NodB homology" evidence="7">
    <location>
        <begin position="49"/>
        <end position="226"/>
    </location>
</feature>
<dbReference type="Gene3D" id="3.20.20.370">
    <property type="entry name" value="Glycoside hydrolase/deacetylase"/>
    <property type="match status" value="1"/>
</dbReference>
<dbReference type="PANTHER" id="PTHR34216">
    <property type="match status" value="1"/>
</dbReference>
<dbReference type="EMBL" id="FXZK01000008">
    <property type="protein sequence ID" value="SMY09296.1"/>
    <property type="molecule type" value="Genomic_DNA"/>
</dbReference>
<comment type="similarity">
    <text evidence="3">Belongs to the polysaccharide deacetylase family.</text>
</comment>
<name>A0A238LK07_9RHOB</name>
<dbReference type="InterPro" id="IPR011330">
    <property type="entry name" value="Glyco_hydro/deAcase_b/a-brl"/>
</dbReference>
<sequence length="226" mass="24998">MSSPLCILNFHGIGTPHANVAEDEARYWVSRDQFLAMLDRIKLLSSRGTQIKITFDDGNLSDLEIACPALQDRNLVGHFFVLTGRLDDPAYLSAGQVRDLLAKGMEIGLHGQDHVDWRKADAPQLQTETITARDTLSRITGRPVETVAIPFGAYNARVIKHLKASGFKEIYTSDGGHAAQNQPLRHRTSVRSDMDVSRIDAIVADSAPARAKIKRTVKSWLKSNVI</sequence>
<evidence type="ECO:0000259" key="7">
    <source>
        <dbReference type="PROSITE" id="PS51677"/>
    </source>
</evidence>
<evidence type="ECO:0000313" key="8">
    <source>
        <dbReference type="EMBL" id="SMY09296.1"/>
    </source>
</evidence>
<organism evidence="8 9">
    <name type="scientific">Flavimaricola marinus</name>
    <dbReference type="NCBI Taxonomy" id="1819565"/>
    <lineage>
        <taxon>Bacteria</taxon>
        <taxon>Pseudomonadati</taxon>
        <taxon>Pseudomonadota</taxon>
        <taxon>Alphaproteobacteria</taxon>
        <taxon>Rhodobacterales</taxon>
        <taxon>Paracoccaceae</taxon>
        <taxon>Flavimaricola</taxon>
    </lineage>
</organism>
<accession>A0A238LK07</accession>
<evidence type="ECO:0000256" key="5">
    <source>
        <dbReference type="ARBA" id="ARBA00022729"/>
    </source>
</evidence>
<evidence type="ECO:0000256" key="4">
    <source>
        <dbReference type="ARBA" id="ARBA00020071"/>
    </source>
</evidence>
<evidence type="ECO:0000256" key="2">
    <source>
        <dbReference type="ARBA" id="ARBA00004613"/>
    </source>
</evidence>
<reference evidence="8 9" key="1">
    <citation type="submission" date="2017-05" db="EMBL/GenBank/DDBJ databases">
        <authorList>
            <person name="Song R."/>
            <person name="Chenine A.L."/>
            <person name="Ruprecht R.M."/>
        </authorList>
    </citation>
    <scope>NUCLEOTIDE SEQUENCE [LARGE SCALE GENOMIC DNA]</scope>
    <source>
        <strain evidence="8 9">CECT 8899</strain>
    </source>
</reference>
<evidence type="ECO:0000256" key="1">
    <source>
        <dbReference type="ARBA" id="ARBA00003236"/>
    </source>
</evidence>
<keyword evidence="5" id="KW-0732">Signal</keyword>
<comment type="function">
    <text evidence="1">Is involved in generating a small heat-stable compound (Nod), an acylated oligomer of N-acetylglucosamine, that stimulates mitosis in various plant protoplasts.</text>
</comment>
<dbReference type="AlphaFoldDB" id="A0A238LK07"/>
<dbReference type="RefSeq" id="WP_093993485.1">
    <property type="nucleotide sequence ID" value="NZ_FXZK01000008.1"/>
</dbReference>
<dbReference type="InterPro" id="IPR002509">
    <property type="entry name" value="NODB_dom"/>
</dbReference>
<dbReference type="GO" id="GO:0016810">
    <property type="term" value="F:hydrolase activity, acting on carbon-nitrogen (but not peptide) bonds"/>
    <property type="evidence" value="ECO:0007669"/>
    <property type="project" value="InterPro"/>
</dbReference>
<dbReference type="OrthoDB" id="9763050at2"/>